<feature type="compositionally biased region" description="Polar residues" evidence="1">
    <location>
        <begin position="221"/>
        <end position="234"/>
    </location>
</feature>
<keyword evidence="4" id="KW-1185">Reference proteome</keyword>
<dbReference type="PROSITE" id="PS50174">
    <property type="entry name" value="G_PATCH"/>
    <property type="match status" value="1"/>
</dbReference>
<dbReference type="Pfam" id="PF12796">
    <property type="entry name" value="Ank_2"/>
    <property type="match status" value="1"/>
</dbReference>
<dbReference type="InterPro" id="IPR002110">
    <property type="entry name" value="Ankyrin_rpt"/>
</dbReference>
<evidence type="ECO:0000313" key="3">
    <source>
        <dbReference type="EMBL" id="KAG9330055.1"/>
    </source>
</evidence>
<dbReference type="InterPro" id="IPR036770">
    <property type="entry name" value="Ankyrin_rpt-contain_sf"/>
</dbReference>
<dbReference type="Proteomes" id="UP000824540">
    <property type="component" value="Unassembled WGS sequence"/>
</dbReference>
<feature type="region of interest" description="Disordered" evidence="1">
    <location>
        <begin position="209"/>
        <end position="234"/>
    </location>
</feature>
<reference evidence="3" key="1">
    <citation type="thesis" date="2021" institute="BYU ScholarsArchive" country="Provo, UT, USA">
        <title>Applications of and Algorithms for Genome Assembly and Genomic Analyses with an Emphasis on Marine Teleosts.</title>
        <authorList>
            <person name="Pickett B.D."/>
        </authorList>
    </citation>
    <scope>NUCLEOTIDE SEQUENCE</scope>
    <source>
        <strain evidence="3">HI-2016</strain>
    </source>
</reference>
<dbReference type="InterPro" id="IPR039146">
    <property type="entry name" value="GPANK1"/>
</dbReference>
<dbReference type="Pfam" id="PF01585">
    <property type="entry name" value="G-patch"/>
    <property type="match status" value="1"/>
</dbReference>
<dbReference type="SUPFAM" id="SSF48403">
    <property type="entry name" value="Ankyrin repeat"/>
    <property type="match status" value="1"/>
</dbReference>
<gene>
    <name evidence="3" type="ORF">JZ751_027360</name>
</gene>
<dbReference type="GO" id="GO:0003676">
    <property type="term" value="F:nucleic acid binding"/>
    <property type="evidence" value="ECO:0007669"/>
    <property type="project" value="InterPro"/>
</dbReference>
<feature type="region of interest" description="Disordered" evidence="1">
    <location>
        <begin position="287"/>
        <end position="361"/>
    </location>
</feature>
<dbReference type="AlphaFoldDB" id="A0A8T2MPS7"/>
<accession>A0A8T2MPS7</accession>
<name>A0A8T2MPS7_9TELE</name>
<feature type="region of interest" description="Disordered" evidence="1">
    <location>
        <begin position="48"/>
        <end position="67"/>
    </location>
</feature>
<feature type="domain" description="G-patch" evidence="2">
    <location>
        <begin position="273"/>
        <end position="319"/>
    </location>
</feature>
<dbReference type="Gene3D" id="1.25.40.20">
    <property type="entry name" value="Ankyrin repeat-containing domain"/>
    <property type="match status" value="1"/>
</dbReference>
<dbReference type="SMART" id="SM00443">
    <property type="entry name" value="G_patch"/>
    <property type="match status" value="1"/>
</dbReference>
<dbReference type="PANTHER" id="PTHR20923">
    <property type="entry name" value="BAT4 PROTEIN-RELATED"/>
    <property type="match status" value="1"/>
</dbReference>
<evidence type="ECO:0000256" key="1">
    <source>
        <dbReference type="SAM" id="MobiDB-lite"/>
    </source>
</evidence>
<feature type="region of interest" description="Disordered" evidence="1">
    <location>
        <begin position="83"/>
        <end position="122"/>
    </location>
</feature>
<organism evidence="3 4">
    <name type="scientific">Albula glossodonta</name>
    <name type="common">roundjaw bonefish</name>
    <dbReference type="NCBI Taxonomy" id="121402"/>
    <lineage>
        <taxon>Eukaryota</taxon>
        <taxon>Metazoa</taxon>
        <taxon>Chordata</taxon>
        <taxon>Craniata</taxon>
        <taxon>Vertebrata</taxon>
        <taxon>Euteleostomi</taxon>
        <taxon>Actinopterygii</taxon>
        <taxon>Neopterygii</taxon>
        <taxon>Teleostei</taxon>
        <taxon>Albuliformes</taxon>
        <taxon>Albulidae</taxon>
        <taxon>Albula</taxon>
    </lineage>
</organism>
<comment type="caution">
    <text evidence="3">The sequence shown here is derived from an EMBL/GenBank/DDBJ whole genome shotgun (WGS) entry which is preliminary data.</text>
</comment>
<evidence type="ECO:0000259" key="2">
    <source>
        <dbReference type="PROSITE" id="PS50174"/>
    </source>
</evidence>
<dbReference type="PANTHER" id="PTHR20923:SF1">
    <property type="entry name" value="G PATCH DOMAIN AND ANKYRIN REPEAT-CONTAINING PROTEIN 1"/>
    <property type="match status" value="1"/>
</dbReference>
<dbReference type="EMBL" id="JAFBMS010000769">
    <property type="protein sequence ID" value="KAG9330055.1"/>
    <property type="molecule type" value="Genomic_DNA"/>
</dbReference>
<sequence length="374" mass="41167">MKVGLGILRNVSATQNKVPNCGVTGRRLLRSGHESRAASLITFTAAREPDGWPGIDPVNQPLQPDSALSGEEARNFYQSILEEGGTAGESKREKRRRPKQVQGRGRGTELAQPSGTASERDGHKLLRCAQEGDLAGLRVLLEKKGCDINFQDSYYWTAIMCASYAGQRAAVKLLLHKGAAWVGVVDTQGRDARDLADQAGHDEVVRELESYGVPSERESGLSRTTNRGSGSQPSWCSVCGVEYSESEQKHRSSTLHQFSLRRPAPTPQYCLPASSAGYRMMLRTGWDPGTGLGPSGTGPKQPVRTVLKRDQRGLGYGPAPRPRVTHFRAKDTQAVQRAPRGRTERAATLSRRAERRDSAKDRNWERDFRTSFNL</sequence>
<evidence type="ECO:0000313" key="4">
    <source>
        <dbReference type="Proteomes" id="UP000824540"/>
    </source>
</evidence>
<dbReference type="InterPro" id="IPR000467">
    <property type="entry name" value="G_patch_dom"/>
</dbReference>
<proteinExistence type="predicted"/>
<feature type="compositionally biased region" description="Basic and acidic residues" evidence="1">
    <location>
        <begin position="341"/>
        <end position="361"/>
    </location>
</feature>
<dbReference type="OrthoDB" id="4735278at2759"/>
<protein>
    <recommendedName>
        <fullName evidence="2">G-patch domain-containing protein</fullName>
    </recommendedName>
</protein>
<feature type="compositionally biased region" description="Basic and acidic residues" evidence="1">
    <location>
        <begin position="209"/>
        <end position="220"/>
    </location>
</feature>